<dbReference type="InterPro" id="IPR004314">
    <property type="entry name" value="Neprosin"/>
</dbReference>
<evidence type="ECO:0000313" key="3">
    <source>
        <dbReference type="EMBL" id="VDC84863.1"/>
    </source>
</evidence>
<keyword evidence="1" id="KW-0732">Signal</keyword>
<evidence type="ECO:0000259" key="2">
    <source>
        <dbReference type="PROSITE" id="PS52045"/>
    </source>
</evidence>
<name>A0A3P6ABY7_BRACM</name>
<evidence type="ECO:0000256" key="1">
    <source>
        <dbReference type="SAM" id="SignalP"/>
    </source>
</evidence>
<proteinExistence type="predicted"/>
<dbReference type="EMBL" id="LR031573">
    <property type="protein sequence ID" value="VDC84863.1"/>
    <property type="molecule type" value="Genomic_DNA"/>
</dbReference>
<dbReference type="PANTHER" id="PTHR31589:SF67">
    <property type="entry name" value="NEPROSIN DOMAIN-CONTAINING PROTEIN-RELATED"/>
    <property type="match status" value="1"/>
</dbReference>
<dbReference type="PROSITE" id="PS52045">
    <property type="entry name" value="NEPROSIN_PEP_CD"/>
    <property type="match status" value="1"/>
</dbReference>
<reference evidence="3" key="1">
    <citation type="submission" date="2018-11" db="EMBL/GenBank/DDBJ databases">
        <authorList>
            <consortium name="Genoscope - CEA"/>
            <person name="William W."/>
        </authorList>
    </citation>
    <scope>NUCLEOTIDE SEQUENCE</scope>
</reference>
<dbReference type="InterPro" id="IPR053168">
    <property type="entry name" value="Glutamic_endopeptidase"/>
</dbReference>
<feature type="chain" id="PRO_5018076707" description="Neprosin PEP catalytic domain-containing protein" evidence="1">
    <location>
        <begin position="20"/>
        <end position="379"/>
    </location>
</feature>
<dbReference type="AlphaFoldDB" id="A0A3P6ABY7"/>
<sequence length="379" mass="42312">MKFFCKLITIIFTVCVVQCRETVRNPNSVKVNDKIIYDCVDIYKQPSLSHPLLQNHKIQLKPSFSISKPKDKSKSKIQSNKIIECSDGTVPILKHTNVSVTNAQHWAKKHFSPLTIDSHGTHIAGVRALPYQGPYHGVTALMSVHDLNISVDQASYTNIYVGSGVSDKVNFLQTGWMVNPALFGDSRTWSYGFWKGVNGTGCYNTICPGFIQVSRTDPLSIPIPYPRKGDRTIYISILQVYLTYFKNYLSKDKKSGNWWAIHVNYHAPDLNIGYWPKEVFDLIGTNADMVGVLGVVQASPSGKSPPMGNGHLPTKHEKESARIENVEIIDSQFKAIGSRKYKLEKLLDSNKCYGLRAREDLPLHDLFTYGGPGGDSCGI</sequence>
<dbReference type="Pfam" id="PF14365">
    <property type="entry name" value="Neprosin_AP"/>
    <property type="match status" value="1"/>
</dbReference>
<protein>
    <recommendedName>
        <fullName evidence="2">Neprosin PEP catalytic domain-containing protein</fullName>
    </recommendedName>
</protein>
<dbReference type="PANTHER" id="PTHR31589">
    <property type="entry name" value="PROTEIN, PUTATIVE (DUF239)-RELATED-RELATED"/>
    <property type="match status" value="1"/>
</dbReference>
<dbReference type="InterPro" id="IPR025521">
    <property type="entry name" value="Neprosin_propep"/>
</dbReference>
<accession>A0A3P6ABY7</accession>
<feature type="signal peptide" evidence="1">
    <location>
        <begin position="1"/>
        <end position="19"/>
    </location>
</feature>
<gene>
    <name evidence="3" type="ORF">BRAA02T05003Z</name>
</gene>
<organism evidence="3">
    <name type="scientific">Brassica campestris</name>
    <name type="common">Field mustard</name>
    <dbReference type="NCBI Taxonomy" id="3711"/>
    <lineage>
        <taxon>Eukaryota</taxon>
        <taxon>Viridiplantae</taxon>
        <taxon>Streptophyta</taxon>
        <taxon>Embryophyta</taxon>
        <taxon>Tracheophyta</taxon>
        <taxon>Spermatophyta</taxon>
        <taxon>Magnoliopsida</taxon>
        <taxon>eudicotyledons</taxon>
        <taxon>Gunneridae</taxon>
        <taxon>Pentapetalae</taxon>
        <taxon>rosids</taxon>
        <taxon>malvids</taxon>
        <taxon>Brassicales</taxon>
        <taxon>Brassicaceae</taxon>
        <taxon>Brassiceae</taxon>
        <taxon>Brassica</taxon>
    </lineage>
</organism>
<feature type="domain" description="Neprosin PEP catalytic" evidence="2">
    <location>
        <begin position="116"/>
        <end position="378"/>
    </location>
</feature>
<dbReference type="Pfam" id="PF03080">
    <property type="entry name" value="Neprosin"/>
    <property type="match status" value="1"/>
</dbReference>